<dbReference type="EMBL" id="CP133217">
    <property type="protein sequence ID" value="WML85847.1"/>
    <property type="molecule type" value="Genomic_DNA"/>
</dbReference>
<evidence type="ECO:0000313" key="2">
    <source>
        <dbReference type="EMBL" id="MDQ5770305.1"/>
    </source>
</evidence>
<dbReference type="InterPro" id="IPR001173">
    <property type="entry name" value="Glyco_trans_2-like"/>
</dbReference>
<accession>A0AA51MP32</accession>
<protein>
    <submittedName>
        <fullName evidence="3">Glycosyltransferase</fullName>
        <ecNumber evidence="3">2.4.-.-</ecNumber>
    </submittedName>
</protein>
<evidence type="ECO:0000259" key="1">
    <source>
        <dbReference type="Pfam" id="PF00535"/>
    </source>
</evidence>
<dbReference type="AlphaFoldDB" id="A0AA51MP32"/>
<dbReference type="InterPro" id="IPR029044">
    <property type="entry name" value="Nucleotide-diphossugar_trans"/>
</dbReference>
<dbReference type="EMBL" id="JAVFKN010000028">
    <property type="protein sequence ID" value="MDQ5770305.1"/>
    <property type="molecule type" value="Genomic_DNA"/>
</dbReference>
<feature type="domain" description="Glycosyltransferase 2-like" evidence="1">
    <location>
        <begin position="4"/>
        <end position="167"/>
    </location>
</feature>
<organism evidence="3">
    <name type="scientific">Thiothrix subterranea</name>
    <dbReference type="NCBI Taxonomy" id="2735563"/>
    <lineage>
        <taxon>Bacteria</taxon>
        <taxon>Pseudomonadati</taxon>
        <taxon>Pseudomonadota</taxon>
        <taxon>Gammaproteobacteria</taxon>
        <taxon>Thiotrichales</taxon>
        <taxon>Thiotrichaceae</taxon>
        <taxon>Thiothrix</taxon>
    </lineage>
</organism>
<gene>
    <name evidence="2" type="ORF">RCC75_17350</name>
    <name evidence="3" type="ORF">RCG00_16275</name>
</gene>
<reference evidence="3 4" key="1">
    <citation type="submission" date="2023-08" db="EMBL/GenBank/DDBJ databases">
        <title>New molecular markers tilS and rpoB for phylogenetic and monitoring studies of the genus Thiothrix biodiversity.</title>
        <authorList>
            <person name="Ravin N.V."/>
            <person name="Smolyakov D."/>
            <person name="Markov N.D."/>
            <person name="Beletsky A.V."/>
            <person name="Mardanov A.V."/>
            <person name="Rudenko T.S."/>
            <person name="Grabovich M.Y."/>
        </authorList>
    </citation>
    <scope>NUCLEOTIDE SEQUENCE</scope>
    <source>
        <strain evidence="3">DNT52</strain>
        <strain evidence="2 4">H33</strain>
    </source>
</reference>
<dbReference type="GO" id="GO:0016758">
    <property type="term" value="F:hexosyltransferase activity"/>
    <property type="evidence" value="ECO:0007669"/>
    <property type="project" value="UniProtKB-ARBA"/>
</dbReference>
<dbReference type="Pfam" id="PF00535">
    <property type="entry name" value="Glycos_transf_2"/>
    <property type="match status" value="1"/>
</dbReference>
<keyword evidence="3" id="KW-0328">Glycosyltransferase</keyword>
<dbReference type="PANTHER" id="PTHR22916:SF3">
    <property type="entry name" value="UDP-GLCNAC:BETAGAL BETA-1,3-N-ACETYLGLUCOSAMINYLTRANSFERASE-LIKE PROTEIN 1"/>
    <property type="match status" value="1"/>
</dbReference>
<dbReference type="PANTHER" id="PTHR22916">
    <property type="entry name" value="GLYCOSYLTRANSFERASE"/>
    <property type="match status" value="1"/>
</dbReference>
<dbReference type="Gene3D" id="3.90.550.10">
    <property type="entry name" value="Spore Coat Polysaccharide Biosynthesis Protein SpsA, Chain A"/>
    <property type="match status" value="1"/>
</dbReference>
<keyword evidence="3" id="KW-0808">Transferase</keyword>
<dbReference type="RefSeq" id="WP_308136048.1">
    <property type="nucleotide sequence ID" value="NZ_CP133197.1"/>
</dbReference>
<dbReference type="Proteomes" id="UP001223336">
    <property type="component" value="Unassembled WGS sequence"/>
</dbReference>
<dbReference type="EC" id="2.4.-.-" evidence="3"/>
<name>A0AA51MP32_9GAMM</name>
<dbReference type="Proteomes" id="UP001229862">
    <property type="component" value="Chromosome"/>
</dbReference>
<proteinExistence type="predicted"/>
<evidence type="ECO:0000313" key="4">
    <source>
        <dbReference type="Proteomes" id="UP001223336"/>
    </source>
</evidence>
<sequence>MKISFITTTYNSLETLKECIKSVSECSIKDMEHIVADDGSTDRTIEYIKNLNSFNIKLISCGRVGRANALNIAIEKAKGDFICILDSDDLVIPDNFGLFIDFIVRKDMLENYDVFYGNIVINGINKNSPTKKNHSENQINYRELNKKTLLFYNRIPNVCALIKKKSAHDVGYYNNKRVSQIDFDLWLRMVINNNKFLKIEIPIGIKRLHENQFFERKNHFKYTFSGVSLAINFACTKYNKCLCIASCFVGGLRLVWSILPRSLRVTLRTYGKL</sequence>
<dbReference type="SUPFAM" id="SSF53448">
    <property type="entry name" value="Nucleotide-diphospho-sugar transferases"/>
    <property type="match status" value="1"/>
</dbReference>
<evidence type="ECO:0000313" key="3">
    <source>
        <dbReference type="EMBL" id="WML85847.1"/>
    </source>
</evidence>
<keyword evidence="4" id="KW-1185">Reference proteome</keyword>